<reference evidence="1 2" key="1">
    <citation type="submission" date="2018-12" db="EMBL/GenBank/DDBJ databases">
        <authorList>
            <person name="Toschakov S.V."/>
        </authorList>
    </citation>
    <scope>NUCLEOTIDE SEQUENCE [LARGE SCALE GENOMIC DNA]</scope>
    <source>
        <strain evidence="1 2">GM2012</strain>
    </source>
</reference>
<dbReference type="EMBL" id="RYZH01000037">
    <property type="protein sequence ID" value="RUL85723.1"/>
    <property type="molecule type" value="Genomic_DNA"/>
</dbReference>
<evidence type="ECO:0008006" key="3">
    <source>
        <dbReference type="Google" id="ProtNLM"/>
    </source>
</evidence>
<evidence type="ECO:0000313" key="1">
    <source>
        <dbReference type="EMBL" id="RUL85723.1"/>
    </source>
</evidence>
<protein>
    <recommendedName>
        <fullName evidence="3">NYN domain-containing protein</fullName>
    </recommendedName>
</protein>
<dbReference type="PANTHER" id="PTHR34547:SF1">
    <property type="entry name" value="YACP-LIKE NYN DOMAIN PROTEIN"/>
    <property type="match status" value="1"/>
</dbReference>
<gene>
    <name evidence="1" type="ORF">TsocGM_17785</name>
</gene>
<name>A0A432MGF2_9BACT</name>
<evidence type="ECO:0000313" key="2">
    <source>
        <dbReference type="Proteomes" id="UP000280296"/>
    </source>
</evidence>
<keyword evidence="2" id="KW-1185">Reference proteome</keyword>
<dbReference type="OrthoDB" id="286832at2"/>
<reference evidence="1 2" key="2">
    <citation type="submission" date="2019-01" db="EMBL/GenBank/DDBJ databases">
        <title>Tautonia sociabilis, a novel thermotolerant planctomycete of Isosphaeraceae family, isolated from a 4000 m deep subterranean habitat.</title>
        <authorList>
            <person name="Kovaleva O.L."/>
            <person name="Elcheninov A.G."/>
            <person name="Van Heerden E."/>
            <person name="Toshchakov S.V."/>
            <person name="Novikov A."/>
            <person name="Bonch-Osmolovskaya E.A."/>
            <person name="Kublanov I.V."/>
        </authorList>
    </citation>
    <scope>NUCLEOTIDE SEQUENCE [LARGE SCALE GENOMIC DNA]</scope>
    <source>
        <strain evidence="1 2">GM2012</strain>
    </source>
</reference>
<dbReference type="Proteomes" id="UP000280296">
    <property type="component" value="Unassembled WGS sequence"/>
</dbReference>
<dbReference type="PANTHER" id="PTHR34547">
    <property type="entry name" value="YACP-LIKE NYN DOMAIN PROTEIN"/>
    <property type="match status" value="1"/>
</dbReference>
<dbReference type="InterPro" id="IPR010298">
    <property type="entry name" value="YacP-like"/>
</dbReference>
<dbReference type="RefSeq" id="WP_126726810.1">
    <property type="nucleotide sequence ID" value="NZ_RYZH01000037.1"/>
</dbReference>
<proteinExistence type="predicted"/>
<accession>A0A432MGF2</accession>
<comment type="caution">
    <text evidence="1">The sequence shown here is derived from an EMBL/GenBank/DDBJ whole genome shotgun (WGS) entry which is preliminary data.</text>
</comment>
<dbReference type="AlphaFoldDB" id="A0A432MGF2"/>
<organism evidence="1 2">
    <name type="scientific">Tautonia sociabilis</name>
    <dbReference type="NCBI Taxonomy" id="2080755"/>
    <lineage>
        <taxon>Bacteria</taxon>
        <taxon>Pseudomonadati</taxon>
        <taxon>Planctomycetota</taxon>
        <taxon>Planctomycetia</taxon>
        <taxon>Isosphaerales</taxon>
        <taxon>Isosphaeraceae</taxon>
        <taxon>Tautonia</taxon>
    </lineage>
</organism>
<sequence length="217" mass="24668">MRLLIDGYNLMHAAGRMNRRFGPDGLRRARHRFLNDLADALGPERAVQTTVVFDASSLPLNQPPESSHKGMTIIYAIEDEDADSRIELLIARDSAPRSLSVVSTDRRIRRAAERRRAASIPADEFLDFLDALRSPPRRAAPVPNRKEKADRPDILPPKEVETWLREFEGIDDDPIAEQAFGPGPADWTDEDLERVAREVEAEFRDVVRPLSPRSRRR</sequence>
<dbReference type="Pfam" id="PF05991">
    <property type="entry name" value="NYN_YacP"/>
    <property type="match status" value="1"/>
</dbReference>